<evidence type="ECO:0000256" key="6">
    <source>
        <dbReference type="ARBA" id="ARBA00022842"/>
    </source>
</evidence>
<dbReference type="PANTHER" id="PTHR43322:SF5">
    <property type="entry name" value="1-DEOXY-D-XYLULOSE-5-PHOSPHATE SYNTHASE, CHLOROPLASTIC"/>
    <property type="match status" value="1"/>
</dbReference>
<comment type="subunit">
    <text evidence="3">Homodimer.</text>
</comment>
<name>X0ZR67_9ZZZZ</name>
<feature type="non-terminal residue" evidence="8">
    <location>
        <position position="205"/>
    </location>
</feature>
<dbReference type="Gene3D" id="3.40.50.970">
    <property type="match status" value="1"/>
</dbReference>
<keyword evidence="4" id="KW-0808">Transferase</keyword>
<reference evidence="8" key="1">
    <citation type="journal article" date="2014" name="Front. Microbiol.">
        <title>High frequency of phylogenetically diverse reductive dehalogenase-homologous genes in deep subseafloor sedimentary metagenomes.</title>
        <authorList>
            <person name="Kawai M."/>
            <person name="Futagami T."/>
            <person name="Toyoda A."/>
            <person name="Takaki Y."/>
            <person name="Nishi S."/>
            <person name="Hori S."/>
            <person name="Arai W."/>
            <person name="Tsubouchi T."/>
            <person name="Morono Y."/>
            <person name="Uchiyama I."/>
            <person name="Ito T."/>
            <person name="Fujiyama A."/>
            <person name="Inagaki F."/>
            <person name="Takami H."/>
        </authorList>
    </citation>
    <scope>NUCLEOTIDE SEQUENCE</scope>
    <source>
        <strain evidence="8">Expedition CK06-06</strain>
    </source>
</reference>
<keyword evidence="7" id="KW-0786">Thiamine pyrophosphate</keyword>
<evidence type="ECO:0000256" key="7">
    <source>
        <dbReference type="ARBA" id="ARBA00023052"/>
    </source>
</evidence>
<evidence type="ECO:0000256" key="1">
    <source>
        <dbReference type="ARBA" id="ARBA00001946"/>
    </source>
</evidence>
<keyword evidence="6" id="KW-0460">Magnesium</keyword>
<dbReference type="Pfam" id="PF13292">
    <property type="entry name" value="DXP_synthase_N"/>
    <property type="match status" value="1"/>
</dbReference>
<dbReference type="PROSITE" id="PS00801">
    <property type="entry name" value="TRANSKETOLASE_1"/>
    <property type="match status" value="1"/>
</dbReference>
<dbReference type="EMBL" id="BARS01050699">
    <property type="protein sequence ID" value="GAG50736.1"/>
    <property type="molecule type" value="Genomic_DNA"/>
</dbReference>
<evidence type="ECO:0000256" key="5">
    <source>
        <dbReference type="ARBA" id="ARBA00022723"/>
    </source>
</evidence>
<comment type="cofactor">
    <cofactor evidence="1">
        <name>Mg(2+)</name>
        <dbReference type="ChEBI" id="CHEBI:18420"/>
    </cofactor>
</comment>
<evidence type="ECO:0000256" key="4">
    <source>
        <dbReference type="ARBA" id="ARBA00022679"/>
    </source>
</evidence>
<gene>
    <name evidence="8" type="ORF">S01H1_75637</name>
</gene>
<accession>X0ZR67</accession>
<dbReference type="GO" id="GO:0005829">
    <property type="term" value="C:cytosol"/>
    <property type="evidence" value="ECO:0007669"/>
    <property type="project" value="TreeGrafter"/>
</dbReference>
<dbReference type="CDD" id="cd02007">
    <property type="entry name" value="TPP_DXS"/>
    <property type="match status" value="1"/>
</dbReference>
<comment type="caution">
    <text evidence="8">The sequence shown here is derived from an EMBL/GenBank/DDBJ whole genome shotgun (WGS) entry which is preliminary data.</text>
</comment>
<comment type="cofactor">
    <cofactor evidence="2">
        <name>thiamine diphosphate</name>
        <dbReference type="ChEBI" id="CHEBI:58937"/>
    </cofactor>
</comment>
<dbReference type="InterPro" id="IPR005477">
    <property type="entry name" value="Dxylulose-5-P_synthase"/>
</dbReference>
<dbReference type="PANTHER" id="PTHR43322">
    <property type="entry name" value="1-D-DEOXYXYLULOSE 5-PHOSPHATE SYNTHASE-RELATED"/>
    <property type="match status" value="1"/>
</dbReference>
<dbReference type="SUPFAM" id="SSF52518">
    <property type="entry name" value="Thiamin diphosphate-binding fold (THDP-binding)"/>
    <property type="match status" value="1"/>
</dbReference>
<dbReference type="GO" id="GO:0046872">
    <property type="term" value="F:metal ion binding"/>
    <property type="evidence" value="ECO:0007669"/>
    <property type="project" value="UniProtKB-KW"/>
</dbReference>
<organism evidence="8">
    <name type="scientific">marine sediment metagenome</name>
    <dbReference type="NCBI Taxonomy" id="412755"/>
    <lineage>
        <taxon>unclassified sequences</taxon>
        <taxon>metagenomes</taxon>
        <taxon>ecological metagenomes</taxon>
    </lineage>
</organism>
<dbReference type="InterPro" id="IPR029061">
    <property type="entry name" value="THDP-binding"/>
</dbReference>
<dbReference type="GO" id="GO:0008661">
    <property type="term" value="F:1-deoxy-D-xylulose-5-phosphate synthase activity"/>
    <property type="evidence" value="ECO:0007669"/>
    <property type="project" value="InterPro"/>
</dbReference>
<sequence>MNQGNKKTGSTRTILDQINSPADLKDLKLADLEILATEIRKLIIETVSRNGGHLAPSLGVVELSIALHYVFDSPRDKIIWDVGHQAYAHKIITGRRDKFHTLRKYKGISGFPRRKESPYDSFNTGHSGTSISAGLGITTARSIKGNKDKAIAVIGDGSMTAGMAFEALNQTGHTDRDLIVVLNDNEMSIAKNVGALSSYFSRKIS</sequence>
<dbReference type="InterPro" id="IPR049557">
    <property type="entry name" value="Transketolase_CS"/>
</dbReference>
<evidence type="ECO:0000256" key="3">
    <source>
        <dbReference type="ARBA" id="ARBA00011738"/>
    </source>
</evidence>
<evidence type="ECO:0000313" key="8">
    <source>
        <dbReference type="EMBL" id="GAG50736.1"/>
    </source>
</evidence>
<dbReference type="GO" id="GO:0016114">
    <property type="term" value="P:terpenoid biosynthetic process"/>
    <property type="evidence" value="ECO:0007669"/>
    <property type="project" value="InterPro"/>
</dbReference>
<keyword evidence="5" id="KW-0479">Metal-binding</keyword>
<proteinExistence type="predicted"/>
<dbReference type="GO" id="GO:0019288">
    <property type="term" value="P:isopentenyl diphosphate biosynthetic process, methylerythritol 4-phosphate pathway"/>
    <property type="evidence" value="ECO:0007669"/>
    <property type="project" value="TreeGrafter"/>
</dbReference>
<protein>
    <submittedName>
        <fullName evidence="8">Uncharacterized protein</fullName>
    </submittedName>
</protein>
<evidence type="ECO:0000256" key="2">
    <source>
        <dbReference type="ARBA" id="ARBA00001964"/>
    </source>
</evidence>
<dbReference type="AlphaFoldDB" id="X0ZR67"/>